<dbReference type="STRING" id="904291.A7J15_00560"/>
<reference evidence="3 4" key="1">
    <citation type="submission" date="2016-05" db="EMBL/GenBank/DDBJ databases">
        <authorList>
            <person name="Lavstsen T."/>
            <person name="Jespersen J.S."/>
        </authorList>
    </citation>
    <scope>NUCLEOTIDE SEQUENCE [LARGE SCALE GENOMIC DNA]</scope>
    <source>
        <strain evidence="3 4">YLB-01</strain>
    </source>
</reference>
<evidence type="ECO:0000313" key="4">
    <source>
        <dbReference type="Proteomes" id="UP000093355"/>
    </source>
</evidence>
<comment type="caution">
    <text evidence="3">The sequence shown here is derived from an EMBL/GenBank/DDBJ whole genome shotgun (WGS) entry which is preliminary data.</text>
</comment>
<feature type="transmembrane region" description="Helical" evidence="2">
    <location>
        <begin position="33"/>
        <end position="52"/>
    </location>
</feature>
<name>A0A1B9NGY7_9MICO</name>
<dbReference type="OrthoDB" id="5120536at2"/>
<accession>A0A1B9NGY7</accession>
<keyword evidence="2" id="KW-0472">Membrane</keyword>
<keyword evidence="4" id="KW-1185">Reference proteome</keyword>
<dbReference type="AlphaFoldDB" id="A0A1B9NGY7"/>
<sequence length="84" mass="9114">MRKYVAGTGIVGAAVSGISLLRGANDQPFTWRVALQWVSWGITFALAIGTMLDIRAASRGRRVAPDSPIHGKESRYFKPGAVKR</sequence>
<proteinExistence type="predicted"/>
<protein>
    <submittedName>
        <fullName evidence="3">Uncharacterized protein</fullName>
    </submittedName>
</protein>
<keyword evidence="2" id="KW-1133">Transmembrane helix</keyword>
<dbReference type="Proteomes" id="UP000093355">
    <property type="component" value="Unassembled WGS sequence"/>
</dbReference>
<evidence type="ECO:0000256" key="1">
    <source>
        <dbReference type="SAM" id="MobiDB-lite"/>
    </source>
</evidence>
<evidence type="ECO:0000313" key="3">
    <source>
        <dbReference type="EMBL" id="OCG75840.1"/>
    </source>
</evidence>
<organism evidence="3 4">
    <name type="scientific">Microbacterium sediminis</name>
    <dbReference type="NCBI Taxonomy" id="904291"/>
    <lineage>
        <taxon>Bacteria</taxon>
        <taxon>Bacillati</taxon>
        <taxon>Actinomycetota</taxon>
        <taxon>Actinomycetes</taxon>
        <taxon>Micrococcales</taxon>
        <taxon>Microbacteriaceae</taxon>
        <taxon>Microbacterium</taxon>
    </lineage>
</organism>
<evidence type="ECO:0000256" key="2">
    <source>
        <dbReference type="SAM" id="Phobius"/>
    </source>
</evidence>
<dbReference type="EMBL" id="LXMD01000012">
    <property type="protein sequence ID" value="OCG75840.1"/>
    <property type="molecule type" value="Genomic_DNA"/>
</dbReference>
<feature type="region of interest" description="Disordered" evidence="1">
    <location>
        <begin position="63"/>
        <end position="84"/>
    </location>
</feature>
<keyword evidence="2" id="KW-0812">Transmembrane</keyword>
<gene>
    <name evidence="3" type="ORF">A7J15_00560</name>
</gene>